<feature type="repeat" description="ANK" evidence="18">
    <location>
        <begin position="518"/>
        <end position="550"/>
    </location>
</feature>
<evidence type="ECO:0000256" key="9">
    <source>
        <dbReference type="ARBA" id="ARBA00022771"/>
    </source>
</evidence>
<dbReference type="AlphaFoldDB" id="A0A087YCL0"/>
<proteinExistence type="predicted"/>
<keyword evidence="5" id="KW-0963">Cytoplasm</keyword>
<evidence type="ECO:0000256" key="13">
    <source>
        <dbReference type="ARBA" id="ARBA00023043"/>
    </source>
</evidence>
<evidence type="ECO:0000259" key="23">
    <source>
        <dbReference type="PROSITE" id="PS51416"/>
    </source>
</evidence>
<evidence type="ECO:0000256" key="20">
    <source>
        <dbReference type="SAM" id="MobiDB-lite"/>
    </source>
</evidence>
<feature type="compositionally biased region" description="Low complexity" evidence="20">
    <location>
        <begin position="43"/>
        <end position="56"/>
    </location>
</feature>
<dbReference type="InterPro" id="IPR002110">
    <property type="entry name" value="Ankyrin_rpt"/>
</dbReference>
<feature type="repeat" description="ANK" evidence="18">
    <location>
        <begin position="584"/>
        <end position="616"/>
    </location>
</feature>
<feature type="repeat" description="ANK" evidence="18">
    <location>
        <begin position="719"/>
        <end position="751"/>
    </location>
</feature>
<dbReference type="FunFam" id="1.25.40.20:FF:000110">
    <property type="entry name" value="Mindbomb E3 ubiquitin protein ligase 2"/>
    <property type="match status" value="1"/>
</dbReference>
<dbReference type="InterPro" id="IPR042056">
    <property type="entry name" value="MIB1/2_ZZ"/>
</dbReference>
<dbReference type="PRINTS" id="PR01415">
    <property type="entry name" value="ANKYRIN"/>
</dbReference>
<dbReference type="SUPFAM" id="SSF57850">
    <property type="entry name" value="RING/U-box"/>
    <property type="match status" value="2"/>
</dbReference>
<evidence type="ECO:0000313" key="24">
    <source>
        <dbReference type="Ensembl" id="ENSPFOP00000015763.1"/>
    </source>
</evidence>
<comment type="catalytic activity">
    <reaction evidence="1">
        <text>S-ubiquitinyl-[E2 ubiquitin-conjugating enzyme]-L-cysteine + [acceptor protein]-L-lysine = [E2 ubiquitin-conjugating enzyme]-L-cysteine + N(6)-ubiquitinyl-[acceptor protein]-L-lysine.</text>
        <dbReference type="EC" id="2.3.2.27"/>
    </reaction>
</comment>
<dbReference type="Pfam" id="PF00023">
    <property type="entry name" value="Ank"/>
    <property type="match status" value="2"/>
</dbReference>
<dbReference type="GO" id="GO:0061630">
    <property type="term" value="F:ubiquitin protein ligase activity"/>
    <property type="evidence" value="ECO:0007669"/>
    <property type="project" value="UniProtKB-EC"/>
</dbReference>
<feature type="domain" description="MIB/HERC2" evidence="23">
    <location>
        <begin position="203"/>
        <end position="281"/>
    </location>
</feature>
<comment type="function">
    <text evidence="14">E3 ubiquitin-protein ligase that mediates ubiquitination of Delta receptors, which act as ligands of Notch proteins. Positively regulates the Delta-mediated Notch signaling by ubiquitinating the intracellular domain of Delta, leading to endocytosis of Delta receptors.</text>
</comment>
<evidence type="ECO:0000259" key="21">
    <source>
        <dbReference type="PROSITE" id="PS50089"/>
    </source>
</evidence>
<evidence type="ECO:0000256" key="6">
    <source>
        <dbReference type="ARBA" id="ARBA00022679"/>
    </source>
</evidence>
<evidence type="ECO:0000256" key="12">
    <source>
        <dbReference type="ARBA" id="ARBA00022976"/>
    </source>
</evidence>
<dbReference type="PROSITE" id="PS01357">
    <property type="entry name" value="ZF_ZZ_1"/>
    <property type="match status" value="1"/>
</dbReference>
<dbReference type="Gene3D" id="1.25.40.20">
    <property type="entry name" value="Ankyrin repeat-containing domain"/>
    <property type="match status" value="2"/>
</dbReference>
<reference evidence="25" key="1">
    <citation type="submission" date="2013-10" db="EMBL/GenBank/DDBJ databases">
        <authorList>
            <person name="Schartl M."/>
            <person name="Warren W."/>
        </authorList>
    </citation>
    <scope>NUCLEOTIDE SEQUENCE [LARGE SCALE GENOMIC DNA]</scope>
    <source>
        <strain evidence="25">female</strain>
    </source>
</reference>
<evidence type="ECO:0000256" key="3">
    <source>
        <dbReference type="ARBA" id="ARBA00004906"/>
    </source>
</evidence>
<dbReference type="GO" id="GO:0008270">
    <property type="term" value="F:zinc ion binding"/>
    <property type="evidence" value="ECO:0007669"/>
    <property type="project" value="UniProtKB-KW"/>
</dbReference>
<dbReference type="InterPro" id="IPR037252">
    <property type="entry name" value="Mib_Herc2_sf"/>
</dbReference>
<dbReference type="GO" id="GO:0005737">
    <property type="term" value="C:cytoplasm"/>
    <property type="evidence" value="ECO:0007669"/>
    <property type="project" value="UniProtKB-SubCell"/>
</dbReference>
<keyword evidence="25" id="KW-1185">Reference proteome</keyword>
<reference evidence="24" key="3">
    <citation type="submission" date="2025-09" db="UniProtKB">
        <authorList>
            <consortium name="Ensembl"/>
        </authorList>
    </citation>
    <scope>IDENTIFICATION</scope>
</reference>
<dbReference type="InterPro" id="IPR000433">
    <property type="entry name" value="Znf_ZZ"/>
</dbReference>
<evidence type="ECO:0000256" key="10">
    <source>
        <dbReference type="ARBA" id="ARBA00022786"/>
    </source>
</evidence>
<dbReference type="GeneTree" id="ENSGT00940000158097"/>
<evidence type="ECO:0000313" key="25">
    <source>
        <dbReference type="Proteomes" id="UP000028760"/>
    </source>
</evidence>
<keyword evidence="11" id="KW-0862">Zinc</keyword>
<dbReference type="InterPro" id="IPR010606">
    <property type="entry name" value="Mib_Herc2"/>
</dbReference>
<dbReference type="FunFam" id="2.30.30.40:FF:000078">
    <property type="entry name" value="Putative e3 ubiquitin-protein ligase mib2"/>
    <property type="match status" value="1"/>
</dbReference>
<feature type="domain" description="RING-type" evidence="21">
    <location>
        <begin position="967"/>
        <end position="1000"/>
    </location>
</feature>
<evidence type="ECO:0000256" key="11">
    <source>
        <dbReference type="ARBA" id="ARBA00022833"/>
    </source>
</evidence>
<comment type="subcellular location">
    <subcellularLocation>
        <location evidence="2">Cytoplasm</location>
    </subcellularLocation>
</comment>
<dbReference type="EMBL" id="AYCK01013396">
    <property type="status" value="NOT_ANNOTATED_CDS"/>
    <property type="molecule type" value="Genomic_DNA"/>
</dbReference>
<feature type="domain" description="ZZ-type" evidence="22">
    <location>
        <begin position="140"/>
        <end position="192"/>
    </location>
</feature>
<dbReference type="Pfam" id="PF00569">
    <property type="entry name" value="ZZ"/>
    <property type="match status" value="1"/>
</dbReference>
<dbReference type="PROSITE" id="PS50088">
    <property type="entry name" value="ANK_REPEAT"/>
    <property type="match status" value="5"/>
</dbReference>
<dbReference type="PROSITE" id="PS50297">
    <property type="entry name" value="ANK_REP_REGION"/>
    <property type="match status" value="5"/>
</dbReference>
<keyword evidence="12" id="KW-0914">Notch signaling pathway</keyword>
<evidence type="ECO:0000256" key="1">
    <source>
        <dbReference type="ARBA" id="ARBA00000900"/>
    </source>
</evidence>
<evidence type="ECO:0000259" key="22">
    <source>
        <dbReference type="PROSITE" id="PS50135"/>
    </source>
</evidence>
<dbReference type="EC" id="2.3.2.27" evidence="4"/>
<dbReference type="SUPFAM" id="SSF159034">
    <property type="entry name" value="Mib/herc2 domain-like"/>
    <property type="match status" value="2"/>
</dbReference>
<evidence type="ECO:0000256" key="14">
    <source>
        <dbReference type="ARBA" id="ARBA00056224"/>
    </source>
</evidence>
<dbReference type="InterPro" id="IPR043145">
    <property type="entry name" value="Znf_ZZ_sf"/>
</dbReference>
<dbReference type="CDD" id="cd16726">
    <property type="entry name" value="RING-HC_MIB2_rpt1"/>
    <property type="match status" value="1"/>
</dbReference>
<dbReference type="Pfam" id="PF13920">
    <property type="entry name" value="zf-C3HC4_3"/>
    <property type="match status" value="2"/>
</dbReference>
<evidence type="ECO:0000256" key="2">
    <source>
        <dbReference type="ARBA" id="ARBA00004496"/>
    </source>
</evidence>
<dbReference type="Gene3D" id="2.30.30.40">
    <property type="entry name" value="SH3 Domains"/>
    <property type="match status" value="2"/>
</dbReference>
<dbReference type="SMART" id="SM00291">
    <property type="entry name" value="ZnF_ZZ"/>
    <property type="match status" value="1"/>
</dbReference>
<dbReference type="PROSITE" id="PS51416">
    <property type="entry name" value="MIB_HERC2"/>
    <property type="match status" value="2"/>
</dbReference>
<evidence type="ECO:0000256" key="15">
    <source>
        <dbReference type="ARBA" id="ARBA00071885"/>
    </source>
</evidence>
<dbReference type="InterPro" id="IPR036770">
    <property type="entry name" value="Ankyrin_rpt-contain_sf"/>
</dbReference>
<dbReference type="PANTHER" id="PTHR24202">
    <property type="entry name" value="E3 UBIQUITIN-PROTEIN LIGASE MIB2"/>
    <property type="match status" value="1"/>
</dbReference>
<feature type="region of interest" description="Disordered" evidence="20">
    <location>
        <begin position="27"/>
        <end position="61"/>
    </location>
</feature>
<comment type="pathway">
    <text evidence="3">Protein modification; protein ubiquitination.</text>
</comment>
<reference evidence="24" key="2">
    <citation type="submission" date="2025-08" db="UniProtKB">
        <authorList>
            <consortium name="Ensembl"/>
        </authorList>
    </citation>
    <scope>IDENTIFICATION</scope>
</reference>
<feature type="repeat" description="ANK" evidence="18">
    <location>
        <begin position="551"/>
        <end position="583"/>
    </location>
</feature>
<dbReference type="eggNOG" id="KOG4582">
    <property type="taxonomic scope" value="Eukaryota"/>
</dbReference>
<dbReference type="OMA" id="HGACEHC"/>
<dbReference type="Gene3D" id="3.30.40.10">
    <property type="entry name" value="Zinc/RING finger domain, C3HC4 (zinc finger)"/>
    <property type="match status" value="2"/>
</dbReference>
<name>A0A087YCL0_POEFO</name>
<dbReference type="PROSITE" id="PS50089">
    <property type="entry name" value="ZF_RING_2"/>
    <property type="match status" value="1"/>
</dbReference>
<evidence type="ECO:0000256" key="5">
    <source>
        <dbReference type="ARBA" id="ARBA00022490"/>
    </source>
</evidence>
<evidence type="ECO:0000256" key="18">
    <source>
        <dbReference type="PROSITE-ProRule" id="PRU00023"/>
    </source>
</evidence>
<evidence type="ECO:0000256" key="16">
    <source>
        <dbReference type="ARBA" id="ARBA00078905"/>
    </source>
</evidence>
<dbReference type="EMBL" id="AYCK01013397">
    <property type="status" value="NOT_ANNOTATED_CDS"/>
    <property type="molecule type" value="Genomic_DNA"/>
</dbReference>
<dbReference type="eggNOG" id="KOG0504">
    <property type="taxonomic scope" value="Eukaryota"/>
</dbReference>
<dbReference type="Pfam" id="PF12796">
    <property type="entry name" value="Ank_2"/>
    <property type="match status" value="2"/>
</dbReference>
<dbReference type="SMART" id="SM00184">
    <property type="entry name" value="RING"/>
    <property type="match status" value="2"/>
</dbReference>
<keyword evidence="7" id="KW-0479">Metal-binding</keyword>
<dbReference type="UniPathway" id="UPA00143"/>
<dbReference type="Proteomes" id="UP000028760">
    <property type="component" value="Unassembled WGS sequence"/>
</dbReference>
<evidence type="ECO:0000256" key="19">
    <source>
        <dbReference type="PROSITE-ProRule" id="PRU00228"/>
    </source>
</evidence>
<evidence type="ECO:0000256" key="7">
    <source>
        <dbReference type="ARBA" id="ARBA00022723"/>
    </source>
</evidence>
<dbReference type="PANTHER" id="PTHR24202:SF4">
    <property type="entry name" value="E3 UBIQUITIN-PROTEIN LIGASE MIB2-RELATED"/>
    <property type="match status" value="1"/>
</dbReference>
<feature type="repeat" description="ANK" evidence="18">
    <location>
        <begin position="685"/>
        <end position="709"/>
    </location>
</feature>
<protein>
    <recommendedName>
        <fullName evidence="15">E3 ubiquitin-protein ligase MIB2</fullName>
        <ecNumber evidence="4">2.3.2.27</ecNumber>
    </recommendedName>
    <alternativeName>
        <fullName evidence="16">Mind bomb homolog 2</fullName>
    </alternativeName>
    <alternativeName>
        <fullName evidence="17">RING-type E3 ubiquitin transferase MIB2</fullName>
    </alternativeName>
</protein>
<keyword evidence="9 19" id="KW-0863">Zinc-finger</keyword>
<keyword evidence="13 18" id="KW-0040">ANK repeat</keyword>
<accession>A0A087YCL0</accession>
<dbReference type="GO" id="GO:0007219">
    <property type="term" value="P:Notch signaling pathway"/>
    <property type="evidence" value="ECO:0007669"/>
    <property type="project" value="UniProtKB-KW"/>
</dbReference>
<dbReference type="InterPro" id="IPR040847">
    <property type="entry name" value="SH3_15"/>
</dbReference>
<dbReference type="InterPro" id="IPR013083">
    <property type="entry name" value="Znf_RING/FYVE/PHD"/>
</dbReference>
<dbReference type="SUPFAM" id="SSF48403">
    <property type="entry name" value="Ankyrin repeat"/>
    <property type="match status" value="1"/>
</dbReference>
<keyword evidence="6" id="KW-0808">Transferase</keyword>
<dbReference type="CDD" id="cd02339">
    <property type="entry name" value="ZZ_Mind_bomb"/>
    <property type="match status" value="1"/>
</dbReference>
<organism evidence="24 25">
    <name type="scientific">Poecilia formosa</name>
    <name type="common">Amazon molly</name>
    <name type="synonym">Limia formosa</name>
    <dbReference type="NCBI Taxonomy" id="48698"/>
    <lineage>
        <taxon>Eukaryota</taxon>
        <taxon>Metazoa</taxon>
        <taxon>Chordata</taxon>
        <taxon>Craniata</taxon>
        <taxon>Vertebrata</taxon>
        <taxon>Euteleostomi</taxon>
        <taxon>Actinopterygii</taxon>
        <taxon>Neopterygii</taxon>
        <taxon>Teleostei</taxon>
        <taxon>Neoteleostei</taxon>
        <taxon>Acanthomorphata</taxon>
        <taxon>Ovalentaria</taxon>
        <taxon>Atherinomorphae</taxon>
        <taxon>Cyprinodontiformes</taxon>
        <taxon>Poeciliidae</taxon>
        <taxon>Poeciliinae</taxon>
        <taxon>Poecilia</taxon>
    </lineage>
</organism>
<evidence type="ECO:0000256" key="8">
    <source>
        <dbReference type="ARBA" id="ARBA00022737"/>
    </source>
</evidence>
<feature type="domain" description="MIB/HERC2" evidence="23">
    <location>
        <begin position="54"/>
        <end position="134"/>
    </location>
</feature>
<dbReference type="CDD" id="cd16728">
    <property type="entry name" value="RING-HC_MIB2_rpt2"/>
    <property type="match status" value="1"/>
</dbReference>
<evidence type="ECO:0000256" key="4">
    <source>
        <dbReference type="ARBA" id="ARBA00012483"/>
    </source>
</evidence>
<keyword evidence="8" id="KW-0677">Repeat</keyword>
<dbReference type="Pfam" id="PF06701">
    <property type="entry name" value="MIB_HERC2"/>
    <property type="match status" value="2"/>
</dbReference>
<dbReference type="FunFam" id="3.30.40.10:FF:000094">
    <property type="entry name" value="E3 ubiquitin-protein ligase MIB2 isoform X1"/>
    <property type="match status" value="1"/>
</dbReference>
<dbReference type="FunFam" id="3.30.40.10:FF:000261">
    <property type="entry name" value="Mindbomb E3 ubiquitin protein ligase 2"/>
    <property type="match status" value="1"/>
</dbReference>
<dbReference type="GO" id="GO:0016567">
    <property type="term" value="P:protein ubiquitination"/>
    <property type="evidence" value="ECO:0007669"/>
    <property type="project" value="UniProtKB-UniPathway"/>
</dbReference>
<evidence type="ECO:0000256" key="17">
    <source>
        <dbReference type="ARBA" id="ARBA00080621"/>
    </source>
</evidence>
<dbReference type="Ensembl" id="ENSPFOT00000015785.2">
    <property type="protein sequence ID" value="ENSPFOP00000015763.1"/>
    <property type="gene ID" value="ENSPFOG00000015645.2"/>
</dbReference>
<sequence length="1011" mass="111407">LFLSVTPDLFPETTLVPSLPAIPSARSASASYKARRRSSGGDCAARPRPLPAACRPGPKRGSMEVGMRVVRGLDWKWGNQDDGEGHVGTVVEIGRQGSTTTPDKTVVVQWDSGTRTNYRTGYQAAYDLLLYDNAQIGVRHSNIICDSCKKHGIMGMRWKCKVCFDYDLCTQCYMNNKHDLSHPFERYETAHSQPVNLTPRQNLPRIILKGIFQGVKVVRGPDWDWGNQDGGEGKVGKVVDIRGWDTESGRSVASVTWSNGTTNVYRMGHKGKVDLKYVSDGQGGFYYKDHLPKLGEHAELQRQESADGHSFQQGDKVKCLLEVEILRQMQEGHGGWNPKMAEYICRIGTVHRITDRGDVRVQYSNNIRWTFHPGALTKVNTFGVGELVKVLDELENVKRLQAGHGEWTDSMTPVLGQVGKVLKVYADGDLRVAFGGQTWTFNPACLTAQPAEVDANLMTAENPNESGSTVISVLEKLLSQSTEQDNPGRLVIEAAHGSANKVRELVQKYPDKVDIKNQGKTALQVAAHQGHTEVVKTLLQANSSVEVKDEDGDTALHYTAFGNQAEIARLLLSKGANVNVLNNSMCTALHIAVNKGFTDVVRVLTEHAADVNLQDSYGDTPLHDAIAKDFRSIIEILVVVPNIDFTQQNHRGFNLLHHAALKGNKLATEKILGRARQLVDVKKEDGFSALHLAALNNHRDVAEVLIKEGRCDVNIRNNRNQSPLQLAVTQGHTDLVQLLVDEGADVNMEDEDGDTAMHVALLRPQLANVMLTPSAGGSSTYGVRLLNSSGLLGNTELNVAMAIACFLAQEGADISYANHKGKSPLDLVGDSTMMQLIKNFSEKHRLQRLQAITCGQGLSSASLRRVHTTPNTMTNLVFPTPAGPSECLICSELALLVLFCPCQHSVACEECAHRMKKCIKCQVTITKKIRQDQTEVDCSPGTENSEQHNLLEQLQSRYRQMEERITCPICIDNHIKLVFQCGHASCIDCSAALKTCPICRQTIRERIQLFV</sequence>
<dbReference type="Pfam" id="PF18346">
    <property type="entry name" value="SH3_15"/>
    <property type="match status" value="2"/>
</dbReference>
<dbReference type="FunFam" id="2.30.30.40:FF:000044">
    <property type="entry name" value="E3 ubiquitin-protein ligase MIB2, putative"/>
    <property type="match status" value="1"/>
</dbReference>
<dbReference type="STRING" id="48698.ENSPFOP00000015763"/>
<dbReference type="FunFam" id="3.30.60.90:FF:000004">
    <property type="entry name" value="Putative E3 ubiquitin-protein ligase MIB2"/>
    <property type="match status" value="1"/>
</dbReference>
<keyword evidence="10" id="KW-0833">Ubl conjugation pathway</keyword>
<dbReference type="PROSITE" id="PS50135">
    <property type="entry name" value="ZF_ZZ_2"/>
    <property type="match status" value="1"/>
</dbReference>
<dbReference type="Gene3D" id="3.30.60.90">
    <property type="match status" value="1"/>
</dbReference>
<dbReference type="SMART" id="SM00248">
    <property type="entry name" value="ANK"/>
    <property type="match status" value="8"/>
</dbReference>
<dbReference type="InterPro" id="IPR001841">
    <property type="entry name" value="Znf_RING"/>
</dbReference>